<gene>
    <name evidence="1" type="ORF">TPC1_10009</name>
</gene>
<dbReference type="AlphaFoldDB" id="A0A146KKF0"/>
<sequence>IFLDKLEQLIFKNVKQVNTATEISTKPSSSDFSKPQKLPKNLKIEKAENQPQCSNLRFKWSHLLSTQFSIICSSLGWNSVTPQQISILLPQIQKSIIASHLQKQRKDIIQEYGEIENGVCSPLVPIDVSYIIENHWKQKKKPLAISMISKIVKQIELQEE</sequence>
<accession>A0A146KKF0</accession>
<dbReference type="EMBL" id="GDID01000008">
    <property type="protein sequence ID" value="JAP96598.1"/>
    <property type="molecule type" value="Transcribed_RNA"/>
</dbReference>
<proteinExistence type="predicted"/>
<feature type="non-terminal residue" evidence="1">
    <location>
        <position position="1"/>
    </location>
</feature>
<organism evidence="1">
    <name type="scientific">Trepomonas sp. PC1</name>
    <dbReference type="NCBI Taxonomy" id="1076344"/>
    <lineage>
        <taxon>Eukaryota</taxon>
        <taxon>Metamonada</taxon>
        <taxon>Diplomonadida</taxon>
        <taxon>Hexamitidae</taxon>
        <taxon>Hexamitinae</taxon>
        <taxon>Trepomonas</taxon>
    </lineage>
</organism>
<reference evidence="1" key="1">
    <citation type="submission" date="2015-07" db="EMBL/GenBank/DDBJ databases">
        <title>Adaptation to a free-living lifestyle via gene acquisitions in the diplomonad Trepomonas sp. PC1.</title>
        <authorList>
            <person name="Xu F."/>
            <person name="Jerlstrom-Hultqvist J."/>
            <person name="Kolisko M."/>
            <person name="Simpson A.G.B."/>
            <person name="Roger A.J."/>
            <person name="Svard S.G."/>
            <person name="Andersson J.O."/>
        </authorList>
    </citation>
    <scope>NUCLEOTIDE SEQUENCE</scope>
    <source>
        <strain evidence="1">PC1</strain>
    </source>
</reference>
<protein>
    <submittedName>
        <fullName evidence="1">Uncharacterized protein</fullName>
    </submittedName>
</protein>
<evidence type="ECO:0000313" key="1">
    <source>
        <dbReference type="EMBL" id="JAP96598.1"/>
    </source>
</evidence>
<name>A0A146KKF0_9EUKA</name>